<protein>
    <submittedName>
        <fullName evidence="1">Uncharacterized protein</fullName>
    </submittedName>
</protein>
<sequence length="314" mass="36363">MDSNDYEDKLREIRGALNRIPKYMENPELKKTIENAQRVAAALGNMVVAISQSEAVKAFGRLAEQLSNIKLPQLSEEAKEGLENYHYLNKLESLQWPLYFCVSKELMQELVPYTSISEENKDEISTIVYKFCTAEFIDGLLMDWNNSTVMDRKRIPILQEAISLYNSELYYGCVSILACQLNGIITDIYNMQRAYGKEFDFEDVKMAYQSFNPQKKVPTIIKKDSERTQLLWFISDAEEGLMYWIKSIEYIYNIILTSKDSMNQSSHPCRNKICHGIQLNFGTREHALKSILTIDMMIRLGENLKHINENNAEN</sequence>
<organism evidence="1 2">
    <name type="scientific">Agathobacter rectalis</name>
    <dbReference type="NCBI Taxonomy" id="39491"/>
    <lineage>
        <taxon>Bacteria</taxon>
        <taxon>Bacillati</taxon>
        <taxon>Bacillota</taxon>
        <taxon>Clostridia</taxon>
        <taxon>Lachnospirales</taxon>
        <taxon>Lachnospiraceae</taxon>
        <taxon>Agathobacter</taxon>
    </lineage>
</organism>
<dbReference type="Proteomes" id="UP000260758">
    <property type="component" value="Unassembled WGS sequence"/>
</dbReference>
<gene>
    <name evidence="1" type="ORF">DXB99_11940</name>
</gene>
<dbReference type="AlphaFoldDB" id="A0A3E4Y748"/>
<comment type="caution">
    <text evidence="1">The sequence shown here is derived from an EMBL/GenBank/DDBJ whole genome shotgun (WGS) entry which is preliminary data.</text>
</comment>
<evidence type="ECO:0000313" key="2">
    <source>
        <dbReference type="Proteomes" id="UP000260758"/>
    </source>
</evidence>
<reference evidence="1 2" key="1">
    <citation type="submission" date="2018-08" db="EMBL/GenBank/DDBJ databases">
        <title>A genome reference for cultivated species of the human gut microbiota.</title>
        <authorList>
            <person name="Zou Y."/>
            <person name="Xue W."/>
            <person name="Luo G."/>
        </authorList>
    </citation>
    <scope>NUCLEOTIDE SEQUENCE [LARGE SCALE GENOMIC DNA]</scope>
    <source>
        <strain evidence="1 2">OM07-13</strain>
    </source>
</reference>
<name>A0A3E4Y748_9FIRM</name>
<proteinExistence type="predicted"/>
<dbReference type="EMBL" id="QSTP01000013">
    <property type="protein sequence ID" value="RGM69924.1"/>
    <property type="molecule type" value="Genomic_DNA"/>
</dbReference>
<evidence type="ECO:0000313" key="1">
    <source>
        <dbReference type="EMBL" id="RGM69924.1"/>
    </source>
</evidence>
<dbReference type="RefSeq" id="WP_117719054.1">
    <property type="nucleotide sequence ID" value="NZ_QSTP01000013.1"/>
</dbReference>
<accession>A0A3E4Y748</accession>